<feature type="domain" description="DUF6680" evidence="2">
    <location>
        <begin position="3"/>
        <end position="139"/>
    </location>
</feature>
<sequence>MVTTNEWLTLLAIVLGPIIAVVITLIIQRTREKRERRLVIVRMLMATRHLPGDPNYSTAINLIPIEFYDEAGVIAALKEYKRATGQDRPILPDGNARVNQEVATAQIKLISAILQSLGMRVSEADLAVQAYAAGGMIERDNLYLRSLDAQIRTADALEKQLTD</sequence>
<name>A0ABS7J1L7_9SPHN</name>
<comment type="caution">
    <text evidence="3">The sequence shown here is derived from an EMBL/GenBank/DDBJ whole genome shotgun (WGS) entry which is preliminary data.</text>
</comment>
<dbReference type="Proteomes" id="UP000755104">
    <property type="component" value="Unassembled WGS sequence"/>
</dbReference>
<dbReference type="InterPro" id="IPR046502">
    <property type="entry name" value="DUF6680"/>
</dbReference>
<evidence type="ECO:0000259" key="2">
    <source>
        <dbReference type="Pfam" id="PF20385"/>
    </source>
</evidence>
<keyword evidence="1" id="KW-0812">Transmembrane</keyword>
<accession>A0ABS7J1L7</accession>
<dbReference type="RefSeq" id="WP_221555137.1">
    <property type="nucleotide sequence ID" value="NZ_JAIGNO010000001.1"/>
</dbReference>
<keyword evidence="1" id="KW-1133">Transmembrane helix</keyword>
<evidence type="ECO:0000313" key="4">
    <source>
        <dbReference type="Proteomes" id="UP000755104"/>
    </source>
</evidence>
<reference evidence="3 4" key="1">
    <citation type="submission" date="2021-08" db="EMBL/GenBank/DDBJ databases">
        <title>Comparative Genomics Analysis of the Genus Qipengyuania Reveals Extensive Genetic Diversity and Metabolic Versatility, Including the Description of Fifteen Novel Species.</title>
        <authorList>
            <person name="Liu Y."/>
        </authorList>
    </citation>
    <scope>NUCLEOTIDE SEQUENCE [LARGE SCALE GENOMIC DNA]</scope>
    <source>
        <strain evidence="3 4">6D47A</strain>
    </source>
</reference>
<keyword evidence="4" id="KW-1185">Reference proteome</keyword>
<protein>
    <recommendedName>
        <fullName evidence="2">DUF6680 domain-containing protein</fullName>
    </recommendedName>
</protein>
<organism evidence="3 4">
    <name type="scientific">Qipengyuania qiaonensis</name>
    <dbReference type="NCBI Taxonomy" id="2867240"/>
    <lineage>
        <taxon>Bacteria</taxon>
        <taxon>Pseudomonadati</taxon>
        <taxon>Pseudomonadota</taxon>
        <taxon>Alphaproteobacteria</taxon>
        <taxon>Sphingomonadales</taxon>
        <taxon>Erythrobacteraceae</taxon>
        <taxon>Qipengyuania</taxon>
    </lineage>
</organism>
<feature type="transmembrane region" description="Helical" evidence="1">
    <location>
        <begin position="6"/>
        <end position="27"/>
    </location>
</feature>
<dbReference type="EMBL" id="JAIGNO010000001">
    <property type="protein sequence ID" value="MBX7481220.1"/>
    <property type="molecule type" value="Genomic_DNA"/>
</dbReference>
<gene>
    <name evidence="3" type="ORF">K3174_01650</name>
</gene>
<dbReference type="Pfam" id="PF20385">
    <property type="entry name" value="DUF6680"/>
    <property type="match status" value="1"/>
</dbReference>
<evidence type="ECO:0000256" key="1">
    <source>
        <dbReference type="SAM" id="Phobius"/>
    </source>
</evidence>
<evidence type="ECO:0000313" key="3">
    <source>
        <dbReference type="EMBL" id="MBX7481220.1"/>
    </source>
</evidence>
<proteinExistence type="predicted"/>
<keyword evidence="1" id="KW-0472">Membrane</keyword>